<feature type="transmembrane region" description="Helical" evidence="2">
    <location>
        <begin position="188"/>
        <end position="210"/>
    </location>
</feature>
<dbReference type="Proteomes" id="UP000294911">
    <property type="component" value="Unassembled WGS sequence"/>
</dbReference>
<feature type="transmembrane region" description="Helical" evidence="2">
    <location>
        <begin position="361"/>
        <end position="383"/>
    </location>
</feature>
<protein>
    <submittedName>
        <fullName evidence="4">Peptidoglycan/LPS O-acetylase OafA/YrhL</fullName>
    </submittedName>
</protein>
<feature type="transmembrane region" description="Helical" evidence="2">
    <location>
        <begin position="100"/>
        <end position="128"/>
    </location>
</feature>
<reference evidence="4 5" key="1">
    <citation type="submission" date="2019-03" db="EMBL/GenBank/DDBJ databases">
        <title>Genomic Encyclopedia of Type Strains, Phase IV (KMG-IV): sequencing the most valuable type-strain genomes for metagenomic binning, comparative biology and taxonomic classification.</title>
        <authorList>
            <person name="Goeker M."/>
        </authorList>
    </citation>
    <scope>NUCLEOTIDE SEQUENCE [LARGE SCALE GENOMIC DNA]</scope>
    <source>
        <strain evidence="4 5">DSM 45765</strain>
    </source>
</reference>
<organism evidence="4 5">
    <name type="scientific">Tamaricihabitans halophyticus</name>
    <dbReference type="NCBI Taxonomy" id="1262583"/>
    <lineage>
        <taxon>Bacteria</taxon>
        <taxon>Bacillati</taxon>
        <taxon>Actinomycetota</taxon>
        <taxon>Actinomycetes</taxon>
        <taxon>Pseudonocardiales</taxon>
        <taxon>Pseudonocardiaceae</taxon>
        <taxon>Tamaricihabitans</taxon>
    </lineage>
</organism>
<dbReference type="GO" id="GO:0016020">
    <property type="term" value="C:membrane"/>
    <property type="evidence" value="ECO:0007669"/>
    <property type="project" value="TreeGrafter"/>
</dbReference>
<dbReference type="PANTHER" id="PTHR23028">
    <property type="entry name" value="ACETYLTRANSFERASE"/>
    <property type="match status" value="1"/>
</dbReference>
<comment type="caution">
    <text evidence="4">The sequence shown here is derived from an EMBL/GenBank/DDBJ whole genome shotgun (WGS) entry which is preliminary data.</text>
</comment>
<keyword evidence="5" id="KW-1185">Reference proteome</keyword>
<dbReference type="EMBL" id="SLXQ01000001">
    <property type="protein sequence ID" value="TCP57180.1"/>
    <property type="molecule type" value="Genomic_DNA"/>
</dbReference>
<dbReference type="AlphaFoldDB" id="A0A4R2R314"/>
<keyword evidence="2" id="KW-0472">Membrane</keyword>
<dbReference type="InterPro" id="IPR050879">
    <property type="entry name" value="Acyltransferase_3"/>
</dbReference>
<accession>A0A4R2R314</accession>
<feature type="region of interest" description="Disordered" evidence="1">
    <location>
        <begin position="1"/>
        <end position="49"/>
    </location>
</feature>
<evidence type="ECO:0000313" key="5">
    <source>
        <dbReference type="Proteomes" id="UP000294911"/>
    </source>
</evidence>
<proteinExistence type="predicted"/>
<feature type="compositionally biased region" description="Pro residues" evidence="1">
    <location>
        <begin position="427"/>
        <end position="441"/>
    </location>
</feature>
<evidence type="ECO:0000256" key="1">
    <source>
        <dbReference type="SAM" id="MobiDB-lite"/>
    </source>
</evidence>
<evidence type="ECO:0000259" key="3">
    <source>
        <dbReference type="Pfam" id="PF01757"/>
    </source>
</evidence>
<feature type="region of interest" description="Disordered" evidence="1">
    <location>
        <begin position="400"/>
        <end position="447"/>
    </location>
</feature>
<name>A0A4R2R314_9PSEU</name>
<sequence length="447" mass="48175">MSTRSELTTDADQTTTAPIPVIRPSPVPRVQTGPAKAPTKRGRAARERVERGSHYMHGLDLMRVICSIAVVYNHIANWARLNDEGFLVSAAVEGGIIGPLHLNALAGFVGVGAFLLISGVVVTHVAFAEGPGQFLARRGVRLLPALWVAVLFAWVLVTTGLLSAAGDPDANDLWKNALLLNFSLADSASVLGVTWTLVIQVVFWTFLALCIPLLRRWPWLPPAIAACGISLLLSYTHTITGTGMHQLRMIATFLPVAFIGLLVSLVRKRKLSPLAGIALGAVFFWLGVRAVLTWEDTPNGEGYARTLLLLVLVLLLCSKANGRIARARWVKVFASRTYVIYLLHVPLAFPVLTLLTPVLGFGFAVLVALLSIAVGTELTYRFVEKPAADAYRRWEQRRKLAKSKRRAGMGGHNGPTVAPSAGDSHPPGTPGHPPTEHPPNGKPGASR</sequence>
<feature type="transmembrane region" description="Helical" evidence="2">
    <location>
        <begin position="338"/>
        <end position="355"/>
    </location>
</feature>
<dbReference type="GO" id="GO:0016747">
    <property type="term" value="F:acyltransferase activity, transferring groups other than amino-acyl groups"/>
    <property type="evidence" value="ECO:0007669"/>
    <property type="project" value="InterPro"/>
</dbReference>
<feature type="transmembrane region" description="Helical" evidence="2">
    <location>
        <begin position="247"/>
        <end position="266"/>
    </location>
</feature>
<feature type="domain" description="Acyltransferase 3" evidence="3">
    <location>
        <begin position="57"/>
        <end position="374"/>
    </location>
</feature>
<keyword evidence="2" id="KW-0812">Transmembrane</keyword>
<dbReference type="OrthoDB" id="3674414at2"/>
<feature type="transmembrane region" description="Helical" evidence="2">
    <location>
        <begin position="300"/>
        <end position="317"/>
    </location>
</feature>
<feature type="transmembrane region" description="Helical" evidence="2">
    <location>
        <begin position="140"/>
        <end position="165"/>
    </location>
</feature>
<feature type="transmembrane region" description="Helical" evidence="2">
    <location>
        <begin position="217"/>
        <end position="235"/>
    </location>
</feature>
<dbReference type="PANTHER" id="PTHR23028:SF53">
    <property type="entry name" value="ACYL_TRANSF_3 DOMAIN-CONTAINING PROTEIN"/>
    <property type="match status" value="1"/>
</dbReference>
<keyword evidence="2" id="KW-1133">Transmembrane helix</keyword>
<evidence type="ECO:0000256" key="2">
    <source>
        <dbReference type="SAM" id="Phobius"/>
    </source>
</evidence>
<dbReference type="Pfam" id="PF01757">
    <property type="entry name" value="Acyl_transf_3"/>
    <property type="match status" value="1"/>
</dbReference>
<dbReference type="InterPro" id="IPR002656">
    <property type="entry name" value="Acyl_transf_3_dom"/>
</dbReference>
<gene>
    <name evidence="4" type="ORF">EV191_1011133</name>
</gene>
<dbReference type="GO" id="GO:0000271">
    <property type="term" value="P:polysaccharide biosynthetic process"/>
    <property type="evidence" value="ECO:0007669"/>
    <property type="project" value="TreeGrafter"/>
</dbReference>
<feature type="transmembrane region" description="Helical" evidence="2">
    <location>
        <begin position="273"/>
        <end position="294"/>
    </location>
</feature>
<feature type="compositionally biased region" description="Polar residues" evidence="1">
    <location>
        <begin position="1"/>
        <end position="17"/>
    </location>
</feature>
<evidence type="ECO:0000313" key="4">
    <source>
        <dbReference type="EMBL" id="TCP57180.1"/>
    </source>
</evidence>